<name>A0ABD0W908_DENTH</name>
<dbReference type="GO" id="GO:0005634">
    <property type="term" value="C:nucleus"/>
    <property type="evidence" value="ECO:0007669"/>
    <property type="project" value="UniProtKB-SubCell"/>
</dbReference>
<dbReference type="EMBL" id="JANQDX010000001">
    <property type="protein sequence ID" value="KAL0928926.1"/>
    <property type="molecule type" value="Genomic_DNA"/>
</dbReference>
<dbReference type="PANTHER" id="PTHR31314">
    <property type="entry name" value="MYB FAMILY TRANSCRIPTION FACTOR PHL7-LIKE"/>
    <property type="match status" value="1"/>
</dbReference>
<proteinExistence type="predicted"/>
<dbReference type="PROSITE" id="PS51294">
    <property type="entry name" value="HTH_MYB"/>
    <property type="match status" value="1"/>
</dbReference>
<dbReference type="Pfam" id="PF00249">
    <property type="entry name" value="Myb_DNA-binding"/>
    <property type="match status" value="1"/>
</dbReference>
<evidence type="ECO:0000313" key="8">
    <source>
        <dbReference type="EMBL" id="KAL0928926.1"/>
    </source>
</evidence>
<evidence type="ECO:0000256" key="5">
    <source>
        <dbReference type="ARBA" id="ARBA00023242"/>
    </source>
</evidence>
<gene>
    <name evidence="8" type="ORF">M5K25_000860</name>
</gene>
<evidence type="ECO:0000256" key="2">
    <source>
        <dbReference type="ARBA" id="ARBA00023015"/>
    </source>
</evidence>
<dbReference type="AlphaFoldDB" id="A0ABD0W908"/>
<dbReference type="NCBIfam" id="TIGR01557">
    <property type="entry name" value="myb_SHAQKYF"/>
    <property type="match status" value="1"/>
</dbReference>
<dbReference type="InterPro" id="IPR009057">
    <property type="entry name" value="Homeodomain-like_sf"/>
</dbReference>
<evidence type="ECO:0000256" key="4">
    <source>
        <dbReference type="ARBA" id="ARBA00023163"/>
    </source>
</evidence>
<evidence type="ECO:0000256" key="6">
    <source>
        <dbReference type="SAM" id="MobiDB-lite"/>
    </source>
</evidence>
<feature type="domain" description="HTH myb-type" evidence="7">
    <location>
        <begin position="65"/>
        <end position="120"/>
    </location>
</feature>
<evidence type="ECO:0000256" key="3">
    <source>
        <dbReference type="ARBA" id="ARBA00023125"/>
    </source>
</evidence>
<keyword evidence="2" id="KW-0805">Transcription regulation</keyword>
<evidence type="ECO:0000313" key="9">
    <source>
        <dbReference type="Proteomes" id="UP001552299"/>
    </source>
</evidence>
<sequence>MGSEACSIDSANPNSSNMEEDDEEREGKNPKSTEMSSSNSTVEEGETKVKSSGSVRQYNRSKSPRLRWTPDLHMCFARAVERLGGQDRATPKLVLQLMNIRGLSITHVKSHLQMYRSKRVDGYSGQVIANPSAIIKDRLSYLPILQSLQERYSNLSSLYHKELERAKSFYKTQEMIRSWKEEDSEILPDLTLSLNINAQRKEGEEVECSLSLSLLSPPLSKQEEGFSKTCSKLSKVKEKDLHIKLTSTTLDLTI</sequence>
<comment type="subcellular location">
    <subcellularLocation>
        <location evidence="1">Nucleus</location>
    </subcellularLocation>
</comment>
<keyword evidence="3" id="KW-0238">DNA-binding</keyword>
<keyword evidence="4" id="KW-0804">Transcription</keyword>
<dbReference type="GO" id="GO:0003677">
    <property type="term" value="F:DNA binding"/>
    <property type="evidence" value="ECO:0007669"/>
    <property type="project" value="UniProtKB-KW"/>
</dbReference>
<dbReference type="InterPro" id="IPR046955">
    <property type="entry name" value="PHR1-like"/>
</dbReference>
<organism evidence="8 9">
    <name type="scientific">Dendrobium thyrsiflorum</name>
    <name type="common">Pinecone-like raceme dendrobium</name>
    <name type="synonym">Orchid</name>
    <dbReference type="NCBI Taxonomy" id="117978"/>
    <lineage>
        <taxon>Eukaryota</taxon>
        <taxon>Viridiplantae</taxon>
        <taxon>Streptophyta</taxon>
        <taxon>Embryophyta</taxon>
        <taxon>Tracheophyta</taxon>
        <taxon>Spermatophyta</taxon>
        <taxon>Magnoliopsida</taxon>
        <taxon>Liliopsida</taxon>
        <taxon>Asparagales</taxon>
        <taxon>Orchidaceae</taxon>
        <taxon>Epidendroideae</taxon>
        <taxon>Malaxideae</taxon>
        <taxon>Dendrobiinae</taxon>
        <taxon>Dendrobium</taxon>
    </lineage>
</organism>
<dbReference type="InterPro" id="IPR017930">
    <property type="entry name" value="Myb_dom"/>
</dbReference>
<dbReference type="InterPro" id="IPR001005">
    <property type="entry name" value="SANT/Myb"/>
</dbReference>
<feature type="compositionally biased region" description="Polar residues" evidence="6">
    <location>
        <begin position="32"/>
        <end position="42"/>
    </location>
</feature>
<dbReference type="InterPro" id="IPR006447">
    <property type="entry name" value="Myb_dom_plants"/>
</dbReference>
<dbReference type="FunFam" id="1.10.10.60:FF:000007">
    <property type="entry name" value="Two-component response regulator"/>
    <property type="match status" value="1"/>
</dbReference>
<dbReference type="Gene3D" id="1.10.10.60">
    <property type="entry name" value="Homeodomain-like"/>
    <property type="match status" value="1"/>
</dbReference>
<dbReference type="SUPFAM" id="SSF46689">
    <property type="entry name" value="Homeodomain-like"/>
    <property type="match status" value="1"/>
</dbReference>
<keyword evidence="9" id="KW-1185">Reference proteome</keyword>
<feature type="region of interest" description="Disordered" evidence="6">
    <location>
        <begin position="1"/>
        <end position="63"/>
    </location>
</feature>
<protein>
    <recommendedName>
        <fullName evidence="7">HTH myb-type domain-containing protein</fullName>
    </recommendedName>
</protein>
<keyword evidence="5" id="KW-0539">Nucleus</keyword>
<dbReference type="PANTHER" id="PTHR31314:SF164">
    <property type="entry name" value="HTH MYB-TYPE DOMAIN-CONTAINING PROTEIN"/>
    <property type="match status" value="1"/>
</dbReference>
<evidence type="ECO:0000259" key="7">
    <source>
        <dbReference type="PROSITE" id="PS51294"/>
    </source>
</evidence>
<dbReference type="Proteomes" id="UP001552299">
    <property type="component" value="Unassembled WGS sequence"/>
</dbReference>
<feature type="compositionally biased region" description="Polar residues" evidence="6">
    <location>
        <begin position="50"/>
        <end position="61"/>
    </location>
</feature>
<reference evidence="8 9" key="1">
    <citation type="journal article" date="2024" name="Plant Biotechnol. J.">
        <title>Dendrobium thyrsiflorum genome and its molecular insights into genes involved in important horticultural traits.</title>
        <authorList>
            <person name="Chen B."/>
            <person name="Wang J.Y."/>
            <person name="Zheng P.J."/>
            <person name="Li K.L."/>
            <person name="Liang Y.M."/>
            <person name="Chen X.F."/>
            <person name="Zhang C."/>
            <person name="Zhao X."/>
            <person name="He X."/>
            <person name="Zhang G.Q."/>
            <person name="Liu Z.J."/>
            <person name="Xu Q."/>
        </authorList>
    </citation>
    <scope>NUCLEOTIDE SEQUENCE [LARGE SCALE GENOMIC DNA]</scope>
    <source>
        <strain evidence="8">GZMU011</strain>
    </source>
</reference>
<evidence type="ECO:0000256" key="1">
    <source>
        <dbReference type="ARBA" id="ARBA00004123"/>
    </source>
</evidence>
<comment type="caution">
    <text evidence="8">The sequence shown here is derived from an EMBL/GenBank/DDBJ whole genome shotgun (WGS) entry which is preliminary data.</text>
</comment>
<accession>A0ABD0W908</accession>